<dbReference type="InterPro" id="IPR050570">
    <property type="entry name" value="Cell_wall_metabolism_enzyme"/>
</dbReference>
<keyword evidence="3" id="KW-1185">Reference proteome</keyword>
<proteinExistence type="predicted"/>
<evidence type="ECO:0000313" key="2">
    <source>
        <dbReference type="EMBL" id="ARQ02178.1"/>
    </source>
</evidence>
<gene>
    <name evidence="2" type="ORF">CAK95_26075</name>
</gene>
<name>A0A1W6ZY24_9HYPH</name>
<dbReference type="InterPro" id="IPR016047">
    <property type="entry name" value="M23ase_b-sheet_dom"/>
</dbReference>
<dbReference type="SUPFAM" id="SSF51261">
    <property type="entry name" value="Duplicated hybrid motif"/>
    <property type="match status" value="1"/>
</dbReference>
<dbReference type="PANTHER" id="PTHR21666">
    <property type="entry name" value="PEPTIDASE-RELATED"/>
    <property type="match status" value="1"/>
</dbReference>
<reference evidence="2 3" key="1">
    <citation type="submission" date="2017-05" db="EMBL/GenBank/DDBJ databases">
        <title>Full genome sequence of Pseudorhodoplanes sinuspersici.</title>
        <authorList>
            <person name="Dastgheib S.M.M."/>
            <person name="Shavandi M."/>
            <person name="Tirandaz H."/>
        </authorList>
    </citation>
    <scope>NUCLEOTIDE SEQUENCE [LARGE SCALE GENOMIC DNA]</scope>
    <source>
        <strain evidence="2 3">RIPI110</strain>
    </source>
</reference>
<evidence type="ECO:0000259" key="1">
    <source>
        <dbReference type="Pfam" id="PF01551"/>
    </source>
</evidence>
<dbReference type="CDD" id="cd12797">
    <property type="entry name" value="M23_peptidase"/>
    <property type="match status" value="1"/>
</dbReference>
<dbReference type="Gene3D" id="2.70.70.10">
    <property type="entry name" value="Glucose Permease (Domain IIA)"/>
    <property type="match status" value="1"/>
</dbReference>
<dbReference type="AlphaFoldDB" id="A0A1W6ZY24"/>
<organism evidence="2 3">
    <name type="scientific">Pseudorhodoplanes sinuspersici</name>
    <dbReference type="NCBI Taxonomy" id="1235591"/>
    <lineage>
        <taxon>Bacteria</taxon>
        <taxon>Pseudomonadati</taxon>
        <taxon>Pseudomonadota</taxon>
        <taxon>Alphaproteobacteria</taxon>
        <taxon>Hyphomicrobiales</taxon>
        <taxon>Pseudorhodoplanes</taxon>
    </lineage>
</organism>
<sequence>MRNGVDRYMSTSSCNLSFGHAVIEPIVDDAHFKRELRIAMVSLLRIALALFAVLFFSPLVVIAAEPVLTPLVADVLSAPWPVTGSDGKRHLVYELRLGNATPDAVQVKQIEVVNPSSDKVLLKLDQDALSKRLSLGGRRGAESSELGTGQFGVVFLHVESDLSDPLPKVLVHRISGALTQLGRDFEITVAPVQVIDRAPVVIGAPLRGKGFVAGDGCCDTIRHVRALLPLNGQFFLAQRFAIDWEQIDGEGRLLKGDPKRVTSYNIFGREVHAVADGKVVSSRNDLKEQVPGALPEGLPVDEVDGNFVVLDIGGGAYVNYAHMQPGSVTVKAGDSVKRGMVLGKVGNTGNSQEPHLHLHVMDGPSPLMSNGIPYVFDDFTLTAIDKAGTADFDKAAETGLPMTLTQVSPAQQLRNVLPLDLTVVDFSH</sequence>
<dbReference type="Pfam" id="PF01551">
    <property type="entry name" value="Peptidase_M23"/>
    <property type="match status" value="1"/>
</dbReference>
<dbReference type="KEGG" id="psin:CAK95_26075"/>
<accession>A0A1W6ZY24</accession>
<dbReference type="EMBL" id="CP021112">
    <property type="protein sequence ID" value="ARQ02178.1"/>
    <property type="molecule type" value="Genomic_DNA"/>
</dbReference>
<feature type="domain" description="M23ase beta-sheet core" evidence="1">
    <location>
        <begin position="268"/>
        <end position="362"/>
    </location>
</feature>
<dbReference type="InterPro" id="IPR011055">
    <property type="entry name" value="Dup_hybrid_motif"/>
</dbReference>
<dbReference type="GO" id="GO:0004222">
    <property type="term" value="F:metalloendopeptidase activity"/>
    <property type="evidence" value="ECO:0007669"/>
    <property type="project" value="TreeGrafter"/>
</dbReference>
<protein>
    <recommendedName>
        <fullName evidence="1">M23ase beta-sheet core domain-containing protein</fullName>
    </recommendedName>
</protein>
<dbReference type="Proteomes" id="UP000194137">
    <property type="component" value="Chromosome"/>
</dbReference>
<dbReference type="PANTHER" id="PTHR21666:SF270">
    <property type="entry name" value="MUREIN HYDROLASE ACTIVATOR ENVC"/>
    <property type="match status" value="1"/>
</dbReference>
<evidence type="ECO:0000313" key="3">
    <source>
        <dbReference type="Proteomes" id="UP000194137"/>
    </source>
</evidence>
<dbReference type="STRING" id="1235591.CAK95_26075"/>